<evidence type="ECO:0000256" key="7">
    <source>
        <dbReference type="ARBA" id="ARBA00023136"/>
    </source>
</evidence>
<keyword evidence="6 8" id="KW-1133">Transmembrane helix</keyword>
<proteinExistence type="predicted"/>
<dbReference type="RefSeq" id="WP_382394738.1">
    <property type="nucleotide sequence ID" value="NZ_JBHTCQ010000002.1"/>
</dbReference>
<evidence type="ECO:0000256" key="3">
    <source>
        <dbReference type="ARBA" id="ARBA00022475"/>
    </source>
</evidence>
<evidence type="ECO:0000256" key="6">
    <source>
        <dbReference type="ARBA" id="ARBA00022989"/>
    </source>
</evidence>
<dbReference type="Proteomes" id="UP001596455">
    <property type="component" value="Unassembled WGS sequence"/>
</dbReference>
<keyword evidence="7 8" id="KW-0472">Membrane</keyword>
<evidence type="ECO:0000256" key="5">
    <source>
        <dbReference type="ARBA" id="ARBA00022692"/>
    </source>
</evidence>
<dbReference type="PANTHER" id="PTHR32196:SF21">
    <property type="entry name" value="ABC TRANSPORTER PERMEASE PROTEIN YPHD-RELATED"/>
    <property type="match status" value="1"/>
</dbReference>
<organism evidence="9 10">
    <name type="scientific">Georgenia alba</name>
    <dbReference type="NCBI Taxonomy" id="2233858"/>
    <lineage>
        <taxon>Bacteria</taxon>
        <taxon>Bacillati</taxon>
        <taxon>Actinomycetota</taxon>
        <taxon>Actinomycetes</taxon>
        <taxon>Micrococcales</taxon>
        <taxon>Bogoriellaceae</taxon>
        <taxon>Georgenia</taxon>
    </lineage>
</organism>
<feature type="transmembrane region" description="Helical" evidence="8">
    <location>
        <begin position="279"/>
        <end position="298"/>
    </location>
</feature>
<dbReference type="CDD" id="cd06579">
    <property type="entry name" value="TM_PBP1_transp_AraH_like"/>
    <property type="match status" value="1"/>
</dbReference>
<keyword evidence="2" id="KW-0813">Transport</keyword>
<feature type="transmembrane region" description="Helical" evidence="8">
    <location>
        <begin position="225"/>
        <end position="244"/>
    </location>
</feature>
<comment type="caution">
    <text evidence="9">The sequence shown here is derived from an EMBL/GenBank/DDBJ whole genome shotgun (WGS) entry which is preliminary data.</text>
</comment>
<reference evidence="10" key="1">
    <citation type="journal article" date="2019" name="Int. J. Syst. Evol. Microbiol.">
        <title>The Global Catalogue of Microorganisms (GCM) 10K type strain sequencing project: providing services to taxonomists for standard genome sequencing and annotation.</title>
        <authorList>
            <consortium name="The Broad Institute Genomics Platform"/>
            <consortium name="The Broad Institute Genome Sequencing Center for Infectious Disease"/>
            <person name="Wu L."/>
            <person name="Ma J."/>
        </authorList>
    </citation>
    <scope>NUCLEOTIDE SEQUENCE [LARGE SCALE GENOMIC DNA]</scope>
    <source>
        <strain evidence="10">JCM 1490</strain>
    </source>
</reference>
<keyword evidence="5 8" id="KW-0812">Transmembrane</keyword>
<accession>A0ABW2Q9J5</accession>
<sequence length="328" mass="33278">MAATDTLTVQAAAPARRGPILPWIWQSSTMVALVVLVAVFTIVGGGGFLSPGNITNILYQVAILAIVAVAQTIVMVVGDFDLSVGTTATLAGATAGALMIDGASIPSAILLALAVGAAIGAVNGVLVAVFNLSPFIATLAMMTTCMGLTLIVTDGTTLYGWPDTFSIIGQARVNGVPFPVVYAIVVAIVVWLVLRFTTLGRKWYAIGGNAEVARLSGVAVRPTRFLAFVSAGILAALAGVVLVSRLGSAGSGGAENLMMYAVAAVFLGKTVLRSGRANVGGSLIGVAIIGVVQNGLNILGVNTYVQQVLIGVIIVAAVLLSSLKNKTT</sequence>
<keyword evidence="3" id="KW-1003">Cell membrane</keyword>
<evidence type="ECO:0000313" key="9">
    <source>
        <dbReference type="EMBL" id="MFC7405891.1"/>
    </source>
</evidence>
<dbReference type="InterPro" id="IPR001851">
    <property type="entry name" value="ABC_transp_permease"/>
</dbReference>
<name>A0ABW2Q9J5_9MICO</name>
<evidence type="ECO:0000256" key="4">
    <source>
        <dbReference type="ARBA" id="ARBA00022519"/>
    </source>
</evidence>
<feature type="transmembrane region" description="Helical" evidence="8">
    <location>
        <begin position="108"/>
        <end position="132"/>
    </location>
</feature>
<evidence type="ECO:0000256" key="2">
    <source>
        <dbReference type="ARBA" id="ARBA00022448"/>
    </source>
</evidence>
<evidence type="ECO:0000256" key="8">
    <source>
        <dbReference type="SAM" id="Phobius"/>
    </source>
</evidence>
<feature type="transmembrane region" description="Helical" evidence="8">
    <location>
        <begin position="23"/>
        <end position="45"/>
    </location>
</feature>
<feature type="transmembrane region" description="Helical" evidence="8">
    <location>
        <begin position="176"/>
        <end position="194"/>
    </location>
</feature>
<feature type="transmembrane region" description="Helical" evidence="8">
    <location>
        <begin position="304"/>
        <end position="323"/>
    </location>
</feature>
<comment type="subcellular location">
    <subcellularLocation>
        <location evidence="1">Cell membrane</location>
        <topology evidence="1">Multi-pass membrane protein</topology>
    </subcellularLocation>
</comment>
<dbReference type="Pfam" id="PF02653">
    <property type="entry name" value="BPD_transp_2"/>
    <property type="match status" value="1"/>
</dbReference>
<evidence type="ECO:0000313" key="10">
    <source>
        <dbReference type="Proteomes" id="UP001596455"/>
    </source>
</evidence>
<dbReference type="PRINTS" id="PR00173">
    <property type="entry name" value="EDTRNSPORT"/>
</dbReference>
<gene>
    <name evidence="9" type="ORF">ACFQQL_12275</name>
</gene>
<evidence type="ECO:0000256" key="1">
    <source>
        <dbReference type="ARBA" id="ARBA00004651"/>
    </source>
</evidence>
<dbReference type="PANTHER" id="PTHR32196">
    <property type="entry name" value="ABC TRANSPORTER PERMEASE PROTEIN YPHD-RELATED-RELATED"/>
    <property type="match status" value="1"/>
</dbReference>
<keyword evidence="4" id="KW-0997">Cell inner membrane</keyword>
<keyword evidence="10" id="KW-1185">Reference proteome</keyword>
<protein>
    <submittedName>
        <fullName evidence="9">ABC transporter permease</fullName>
    </submittedName>
</protein>
<feature type="transmembrane region" description="Helical" evidence="8">
    <location>
        <begin position="57"/>
        <end position="77"/>
    </location>
</feature>
<dbReference type="EMBL" id="JBHTCQ010000002">
    <property type="protein sequence ID" value="MFC7405891.1"/>
    <property type="molecule type" value="Genomic_DNA"/>
</dbReference>
<feature type="transmembrane region" description="Helical" evidence="8">
    <location>
        <begin position="256"/>
        <end position="272"/>
    </location>
</feature>
<feature type="transmembrane region" description="Helical" evidence="8">
    <location>
        <begin position="139"/>
        <end position="161"/>
    </location>
</feature>